<dbReference type="PROSITE" id="PS50297">
    <property type="entry name" value="ANK_REP_REGION"/>
    <property type="match status" value="1"/>
</dbReference>
<accession>A0AAD9YD48</accession>
<feature type="compositionally biased region" description="Basic and acidic residues" evidence="4">
    <location>
        <begin position="488"/>
        <end position="501"/>
    </location>
</feature>
<dbReference type="AlphaFoldDB" id="A0AAD9YD48"/>
<evidence type="ECO:0000256" key="4">
    <source>
        <dbReference type="SAM" id="MobiDB-lite"/>
    </source>
</evidence>
<dbReference type="InterPro" id="IPR002110">
    <property type="entry name" value="Ankyrin_rpt"/>
</dbReference>
<evidence type="ECO:0000313" key="5">
    <source>
        <dbReference type="EMBL" id="KAK2755792.1"/>
    </source>
</evidence>
<sequence length="520" mass="58405">MDDQHAAELTPLFIDGGVSLMLEAVETPKNATGSNFDCGHGEPLLWAAMKRKPLLFSALLHGHVRTGCTFNLQRYGVIASTLARSHQSRLLEMMLEQVNGLLHLEWASDEGKGLGEFYSDLVSGLLKLALDFYTSMLLYRRYIHMENFRKAKKETLSLLLRFGADPTNPGAIETPGEAAENARDAVAITVYTNDCDALHMFIEHMESQGKNPETLLRDPERFEGYNALHQSIYNDSREIFLFLIDRYPSLLQAPGKYQRMPLHAAATQQWPGYARELLHRGASPFDRSNDRSTPFTMALMRSPSLETAKVLAESCEDMTTILGADEKSGFTSFGKVLDGLLTYRMSYGVERLEYLIENFGRPSIFACESSKSTVFRSVLTKGTSPTDFAQLRLEDIVLTRLLKTFPDKVNFIDYSGRSPLHYAVVNAKLYAVKTLLEHGAYIDSKMEEADYEHIRKYSSTFPPGWSTMFVGYTPLALAAKLHKQGPGERIVEEELSSREEPASGQNDYPGTTGLMIIWLR</sequence>
<dbReference type="EMBL" id="VYYT01000218">
    <property type="protein sequence ID" value="KAK2755792.1"/>
    <property type="molecule type" value="Genomic_DNA"/>
</dbReference>
<gene>
    <name evidence="5" type="ORF">CKAH01_17282</name>
</gene>
<dbReference type="PROSITE" id="PS50088">
    <property type="entry name" value="ANK_REPEAT"/>
    <property type="match status" value="1"/>
</dbReference>
<keyword evidence="2 3" id="KW-0040">ANK repeat</keyword>
<keyword evidence="1" id="KW-0677">Repeat</keyword>
<comment type="caution">
    <text evidence="5">The sequence shown here is derived from an EMBL/GenBank/DDBJ whole genome shotgun (WGS) entry which is preliminary data.</text>
</comment>
<feature type="repeat" description="ANK" evidence="3">
    <location>
        <begin position="415"/>
        <end position="447"/>
    </location>
</feature>
<dbReference type="SUPFAM" id="SSF48403">
    <property type="entry name" value="Ankyrin repeat"/>
    <property type="match status" value="1"/>
</dbReference>
<keyword evidence="6" id="KW-1185">Reference proteome</keyword>
<dbReference type="PANTHER" id="PTHR24198">
    <property type="entry name" value="ANKYRIN REPEAT AND PROTEIN KINASE DOMAIN-CONTAINING PROTEIN"/>
    <property type="match status" value="1"/>
</dbReference>
<feature type="region of interest" description="Disordered" evidence="4">
    <location>
        <begin position="488"/>
        <end position="507"/>
    </location>
</feature>
<evidence type="ECO:0000256" key="2">
    <source>
        <dbReference type="ARBA" id="ARBA00023043"/>
    </source>
</evidence>
<dbReference type="Pfam" id="PF00023">
    <property type="entry name" value="Ank"/>
    <property type="match status" value="1"/>
</dbReference>
<organism evidence="5 6">
    <name type="scientific">Colletotrichum kahawae</name>
    <name type="common">Coffee berry disease fungus</name>
    <dbReference type="NCBI Taxonomy" id="34407"/>
    <lineage>
        <taxon>Eukaryota</taxon>
        <taxon>Fungi</taxon>
        <taxon>Dikarya</taxon>
        <taxon>Ascomycota</taxon>
        <taxon>Pezizomycotina</taxon>
        <taxon>Sordariomycetes</taxon>
        <taxon>Hypocreomycetidae</taxon>
        <taxon>Glomerellales</taxon>
        <taxon>Glomerellaceae</taxon>
        <taxon>Colletotrichum</taxon>
        <taxon>Colletotrichum gloeosporioides species complex</taxon>
    </lineage>
</organism>
<proteinExistence type="predicted"/>
<dbReference type="Gene3D" id="1.25.40.20">
    <property type="entry name" value="Ankyrin repeat-containing domain"/>
    <property type="match status" value="2"/>
</dbReference>
<dbReference type="PANTHER" id="PTHR24198:SF165">
    <property type="entry name" value="ANKYRIN REPEAT-CONTAINING PROTEIN-RELATED"/>
    <property type="match status" value="1"/>
</dbReference>
<dbReference type="Proteomes" id="UP001281614">
    <property type="component" value="Unassembled WGS sequence"/>
</dbReference>
<dbReference type="InterPro" id="IPR036770">
    <property type="entry name" value="Ankyrin_rpt-contain_sf"/>
</dbReference>
<reference evidence="5" key="1">
    <citation type="submission" date="2023-02" db="EMBL/GenBank/DDBJ databases">
        <title>Colletotrichum kahawae CIFC_Que2 genome sequencing and assembly.</title>
        <authorList>
            <person name="Baroncelli R."/>
        </authorList>
    </citation>
    <scope>NUCLEOTIDE SEQUENCE</scope>
    <source>
        <strain evidence="5">CIFC_Que2</strain>
    </source>
</reference>
<evidence type="ECO:0000256" key="1">
    <source>
        <dbReference type="ARBA" id="ARBA00022737"/>
    </source>
</evidence>
<evidence type="ECO:0000256" key="3">
    <source>
        <dbReference type="PROSITE-ProRule" id="PRU00023"/>
    </source>
</evidence>
<protein>
    <submittedName>
        <fullName evidence="5">Ankyrin-3-like protein 4</fullName>
    </submittedName>
</protein>
<dbReference type="SMART" id="SM00248">
    <property type="entry name" value="ANK"/>
    <property type="match status" value="5"/>
</dbReference>
<name>A0AAD9YD48_COLKA</name>
<evidence type="ECO:0000313" key="6">
    <source>
        <dbReference type="Proteomes" id="UP001281614"/>
    </source>
</evidence>